<evidence type="ECO:0000313" key="3">
    <source>
        <dbReference type="Proteomes" id="UP000886523"/>
    </source>
</evidence>
<organism evidence="2 3">
    <name type="scientific">Hydnum rufescens UP504</name>
    <dbReference type="NCBI Taxonomy" id="1448309"/>
    <lineage>
        <taxon>Eukaryota</taxon>
        <taxon>Fungi</taxon>
        <taxon>Dikarya</taxon>
        <taxon>Basidiomycota</taxon>
        <taxon>Agaricomycotina</taxon>
        <taxon>Agaricomycetes</taxon>
        <taxon>Cantharellales</taxon>
        <taxon>Hydnaceae</taxon>
        <taxon>Hydnum</taxon>
    </lineage>
</organism>
<keyword evidence="1" id="KW-0472">Membrane</keyword>
<accession>A0A9P6AKY4</accession>
<reference evidence="2" key="1">
    <citation type="journal article" date="2020" name="Nat. Commun.">
        <title>Large-scale genome sequencing of mycorrhizal fungi provides insights into the early evolution of symbiotic traits.</title>
        <authorList>
            <person name="Miyauchi S."/>
            <person name="Kiss E."/>
            <person name="Kuo A."/>
            <person name="Drula E."/>
            <person name="Kohler A."/>
            <person name="Sanchez-Garcia M."/>
            <person name="Morin E."/>
            <person name="Andreopoulos B."/>
            <person name="Barry K.W."/>
            <person name="Bonito G."/>
            <person name="Buee M."/>
            <person name="Carver A."/>
            <person name="Chen C."/>
            <person name="Cichocki N."/>
            <person name="Clum A."/>
            <person name="Culley D."/>
            <person name="Crous P.W."/>
            <person name="Fauchery L."/>
            <person name="Girlanda M."/>
            <person name="Hayes R.D."/>
            <person name="Keri Z."/>
            <person name="LaButti K."/>
            <person name="Lipzen A."/>
            <person name="Lombard V."/>
            <person name="Magnuson J."/>
            <person name="Maillard F."/>
            <person name="Murat C."/>
            <person name="Nolan M."/>
            <person name="Ohm R.A."/>
            <person name="Pangilinan J."/>
            <person name="Pereira M.F."/>
            <person name="Perotto S."/>
            <person name="Peter M."/>
            <person name="Pfister S."/>
            <person name="Riley R."/>
            <person name="Sitrit Y."/>
            <person name="Stielow J.B."/>
            <person name="Szollosi G."/>
            <person name="Zifcakova L."/>
            <person name="Stursova M."/>
            <person name="Spatafora J.W."/>
            <person name="Tedersoo L."/>
            <person name="Vaario L.M."/>
            <person name="Yamada A."/>
            <person name="Yan M."/>
            <person name="Wang P."/>
            <person name="Xu J."/>
            <person name="Bruns T."/>
            <person name="Baldrian P."/>
            <person name="Vilgalys R."/>
            <person name="Dunand C."/>
            <person name="Henrissat B."/>
            <person name="Grigoriev I.V."/>
            <person name="Hibbett D."/>
            <person name="Nagy L.G."/>
            <person name="Martin F.M."/>
        </authorList>
    </citation>
    <scope>NUCLEOTIDE SEQUENCE</scope>
    <source>
        <strain evidence="2">UP504</strain>
    </source>
</reference>
<evidence type="ECO:0000313" key="2">
    <source>
        <dbReference type="EMBL" id="KAF9507747.1"/>
    </source>
</evidence>
<keyword evidence="1" id="KW-0812">Transmembrane</keyword>
<name>A0A9P6AKY4_9AGAM</name>
<feature type="transmembrane region" description="Helical" evidence="1">
    <location>
        <begin position="53"/>
        <end position="70"/>
    </location>
</feature>
<sequence>MYCGGESNGEHQRQASGILITKYRVIRFIVEHLLGSTVEVSLWLRLHRLHEEAAILVIISIAFIPWPSVVSSSSDLD</sequence>
<gene>
    <name evidence="2" type="ORF">BS47DRAFT_276811</name>
</gene>
<dbReference type="AlphaFoldDB" id="A0A9P6AKY4"/>
<keyword evidence="1" id="KW-1133">Transmembrane helix</keyword>
<proteinExistence type="predicted"/>
<evidence type="ECO:0000256" key="1">
    <source>
        <dbReference type="SAM" id="Phobius"/>
    </source>
</evidence>
<protein>
    <submittedName>
        <fullName evidence="2">Uncharacterized protein</fullName>
    </submittedName>
</protein>
<comment type="caution">
    <text evidence="2">The sequence shown here is derived from an EMBL/GenBank/DDBJ whole genome shotgun (WGS) entry which is preliminary data.</text>
</comment>
<dbReference type="EMBL" id="MU129073">
    <property type="protein sequence ID" value="KAF9507747.1"/>
    <property type="molecule type" value="Genomic_DNA"/>
</dbReference>
<keyword evidence="3" id="KW-1185">Reference proteome</keyword>
<dbReference type="Proteomes" id="UP000886523">
    <property type="component" value="Unassembled WGS sequence"/>
</dbReference>